<feature type="transmembrane region" description="Helical" evidence="3">
    <location>
        <begin position="9"/>
        <end position="29"/>
    </location>
</feature>
<evidence type="ECO:0000256" key="3">
    <source>
        <dbReference type="SAM" id="Phobius"/>
    </source>
</evidence>
<dbReference type="EC" id="2.3.1.51" evidence="5"/>
<evidence type="ECO:0000256" key="2">
    <source>
        <dbReference type="ARBA" id="ARBA00023315"/>
    </source>
</evidence>
<feature type="domain" description="Phospholipid/glycerol acyltransferase" evidence="4">
    <location>
        <begin position="75"/>
        <end position="189"/>
    </location>
</feature>
<dbReference type="PANTHER" id="PTHR10434">
    <property type="entry name" value="1-ACYL-SN-GLYCEROL-3-PHOSPHATE ACYLTRANSFERASE"/>
    <property type="match status" value="1"/>
</dbReference>
<accession>A0A485M7J3</accession>
<name>A0A485M7J3_9ZZZZ</name>
<gene>
    <name evidence="5" type="primary">plsC</name>
    <name evidence="5" type="ORF">SCFA_750043</name>
</gene>
<dbReference type="SUPFAM" id="SSF69593">
    <property type="entry name" value="Glycerol-3-phosphate (1)-acyltransferase"/>
    <property type="match status" value="1"/>
</dbReference>
<organism evidence="5">
    <name type="scientific">anaerobic digester metagenome</name>
    <dbReference type="NCBI Taxonomy" id="1263854"/>
    <lineage>
        <taxon>unclassified sequences</taxon>
        <taxon>metagenomes</taxon>
        <taxon>ecological metagenomes</taxon>
    </lineage>
</organism>
<dbReference type="AlphaFoldDB" id="A0A485M7J3"/>
<dbReference type="CDD" id="cd07989">
    <property type="entry name" value="LPLAT_AGPAT-like"/>
    <property type="match status" value="1"/>
</dbReference>
<dbReference type="InterPro" id="IPR002123">
    <property type="entry name" value="Plipid/glycerol_acylTrfase"/>
</dbReference>
<dbReference type="GO" id="GO:0003841">
    <property type="term" value="F:1-acylglycerol-3-phosphate O-acyltransferase activity"/>
    <property type="evidence" value="ECO:0007669"/>
    <property type="project" value="UniProtKB-EC"/>
</dbReference>
<reference evidence="5" key="1">
    <citation type="submission" date="2019-03" db="EMBL/GenBank/DDBJ databases">
        <authorList>
            <person name="Hao L."/>
        </authorList>
    </citation>
    <scope>NUCLEOTIDE SEQUENCE</scope>
</reference>
<proteinExistence type="predicted"/>
<keyword evidence="2 5" id="KW-0012">Acyltransferase</keyword>
<keyword evidence="3" id="KW-0812">Transmembrane</keyword>
<sequence length="258" mass="28970">MKASFYRKIWIMAQGIAVTLGISVLGLYMRFTRTYERGFADRVLRWWSGFLLKNVRAGVHIENPHQVTVSPGTPYIIMSNHRSHYDIPLIFVSLPGSIRMLTKKELFKVPVWGKGLKAAEFLSIDRHDHAQAIRDLDYAREQMKDGIVLWVAPEGTRSRDGRLGEFKKGGFMVAIQTGARIIPVGISGSEKILRPGTWDFFLDQDVRVSIGMPIDASTYTVETRDCLIDDVKEAIRGLVEGGLSEEAALTGPARHTRP</sequence>
<evidence type="ECO:0000313" key="5">
    <source>
        <dbReference type="EMBL" id="VFU17974.1"/>
    </source>
</evidence>
<keyword evidence="3" id="KW-0472">Membrane</keyword>
<keyword evidence="1 5" id="KW-0808">Transferase</keyword>
<dbReference type="GO" id="GO:0006654">
    <property type="term" value="P:phosphatidic acid biosynthetic process"/>
    <property type="evidence" value="ECO:0007669"/>
    <property type="project" value="TreeGrafter"/>
</dbReference>
<keyword evidence="3" id="KW-1133">Transmembrane helix</keyword>
<dbReference type="Pfam" id="PF01553">
    <property type="entry name" value="Acyltransferase"/>
    <property type="match status" value="1"/>
</dbReference>
<evidence type="ECO:0000256" key="1">
    <source>
        <dbReference type="ARBA" id="ARBA00022679"/>
    </source>
</evidence>
<evidence type="ECO:0000259" key="4">
    <source>
        <dbReference type="SMART" id="SM00563"/>
    </source>
</evidence>
<dbReference type="SMART" id="SM00563">
    <property type="entry name" value="PlsC"/>
    <property type="match status" value="1"/>
</dbReference>
<dbReference type="PANTHER" id="PTHR10434:SF11">
    <property type="entry name" value="1-ACYL-SN-GLYCEROL-3-PHOSPHATE ACYLTRANSFERASE"/>
    <property type="match status" value="1"/>
</dbReference>
<dbReference type="EMBL" id="CAADRM010000142">
    <property type="protein sequence ID" value="VFU17974.1"/>
    <property type="molecule type" value="Genomic_DNA"/>
</dbReference>
<protein>
    <submittedName>
        <fullName evidence="5">1-acyl-sn-glycerol-3-phosphate acyltransferase</fullName>
        <ecNumber evidence="5">2.3.1.51</ecNumber>
    </submittedName>
</protein>